<organism evidence="2 3">
    <name type="scientific">Peptoniphilus porci</name>
    <dbReference type="NCBI Taxonomy" id="2652280"/>
    <lineage>
        <taxon>Bacteria</taxon>
        <taxon>Bacillati</taxon>
        <taxon>Bacillota</taxon>
        <taxon>Tissierellia</taxon>
        <taxon>Tissierellales</taxon>
        <taxon>Peptoniphilaceae</taxon>
        <taxon>Peptoniphilus</taxon>
    </lineage>
</organism>
<evidence type="ECO:0000313" key="2">
    <source>
        <dbReference type="EMBL" id="OLR65586.1"/>
    </source>
</evidence>
<name>A0A1U7M212_9FIRM</name>
<accession>A0A1U7M212</accession>
<dbReference type="EMBL" id="MJIH01000001">
    <property type="protein sequence ID" value="OLR65586.1"/>
    <property type="molecule type" value="Genomic_DNA"/>
</dbReference>
<sequence>MFDLYKDIYDAQINLLKSFNQGKEKNDKEKLSLEDYFREMARINEKMVDNIYDIPKKYMDEVTKFNPFKDNFSESMKGLFEVNPYFENFMNFQKFFADNLKDPKKVYIDFMNNFKNYFPMLSANGKFMEDYSSAAKELFNSYNKYQENYMNIFMPESMRERAKEIMDFNQKVFGNFNFMIPKFGNMLFMIEGFFGKIDYFKNMEKFSNQMLKNLEEYEKLFGDNNYFASTSGVIKFQKAFIEKSMKYFEVYINYYKDIYTEIAKISEFTFEKYRSDLEELALKKDPQEVYDFFEEKTKEQYKKLFDVDKFKEIYKKAEEDTKELREELFKINMDYMNFVEPSSKEDVKDLKEQITKMSNKIDSLNKEIERLKSE</sequence>
<dbReference type="STRING" id="1465756.BIV18_08725"/>
<comment type="caution">
    <text evidence="2">The sequence shown here is derived from an EMBL/GenBank/DDBJ whole genome shotgun (WGS) entry which is preliminary data.</text>
</comment>
<protein>
    <submittedName>
        <fullName evidence="2">Uncharacterized protein</fullName>
    </submittedName>
</protein>
<dbReference type="Proteomes" id="UP000187166">
    <property type="component" value="Unassembled WGS sequence"/>
</dbReference>
<keyword evidence="1" id="KW-0175">Coiled coil</keyword>
<keyword evidence="3" id="KW-1185">Reference proteome</keyword>
<proteinExistence type="predicted"/>
<reference evidence="2 3" key="1">
    <citation type="journal article" date="2016" name="Appl. Environ. Microbiol.">
        <title>Function and Phylogeny of Bacterial Butyryl Coenzyme A:Acetate Transferases and Their Diversity in the Proximal Colon of Swine.</title>
        <authorList>
            <person name="Trachsel J."/>
            <person name="Bayles D.O."/>
            <person name="Looft T."/>
            <person name="Levine U.Y."/>
            <person name="Allen H.K."/>
        </authorList>
    </citation>
    <scope>NUCLEOTIDE SEQUENCE [LARGE SCALE GENOMIC DNA]</scope>
    <source>
        <strain evidence="2 3">35-6-1</strain>
    </source>
</reference>
<evidence type="ECO:0000313" key="3">
    <source>
        <dbReference type="Proteomes" id="UP000187166"/>
    </source>
</evidence>
<gene>
    <name evidence="2" type="ORF">BIV18_08725</name>
</gene>
<dbReference type="AlphaFoldDB" id="A0A1U7M212"/>
<feature type="coiled-coil region" evidence="1">
    <location>
        <begin position="307"/>
        <end position="374"/>
    </location>
</feature>
<evidence type="ECO:0000256" key="1">
    <source>
        <dbReference type="SAM" id="Coils"/>
    </source>
</evidence>